<dbReference type="PROSITE" id="PS00136">
    <property type="entry name" value="SUBTILASE_ASP"/>
    <property type="match status" value="1"/>
</dbReference>
<dbReference type="PROSITE" id="PS51892">
    <property type="entry name" value="SUBTILASE"/>
    <property type="match status" value="1"/>
</dbReference>
<dbReference type="PANTHER" id="PTHR43806:SF11">
    <property type="entry name" value="CEREVISIN-RELATED"/>
    <property type="match status" value="1"/>
</dbReference>
<evidence type="ECO:0000256" key="1">
    <source>
        <dbReference type="ARBA" id="ARBA00011073"/>
    </source>
</evidence>
<evidence type="ECO:0000256" key="2">
    <source>
        <dbReference type="ARBA" id="ARBA00022670"/>
    </source>
</evidence>
<feature type="active site" description="Charge relay system" evidence="5">
    <location>
        <position position="322"/>
    </location>
</feature>
<evidence type="ECO:0000313" key="9">
    <source>
        <dbReference type="Proteomes" id="UP001174694"/>
    </source>
</evidence>
<dbReference type="InterPro" id="IPR015500">
    <property type="entry name" value="Peptidase_S8_subtilisin-rel"/>
</dbReference>
<evidence type="ECO:0000256" key="6">
    <source>
        <dbReference type="RuleBase" id="RU003355"/>
    </source>
</evidence>
<comment type="similarity">
    <text evidence="1 5 6">Belongs to the peptidase S8 family.</text>
</comment>
<dbReference type="Pfam" id="PF00082">
    <property type="entry name" value="Peptidase_S8"/>
    <property type="match status" value="1"/>
</dbReference>
<dbReference type="PRINTS" id="PR00723">
    <property type="entry name" value="SUBTILISIN"/>
</dbReference>
<dbReference type="CDD" id="cd04077">
    <property type="entry name" value="Peptidases_S8_PCSK9_ProteinaseK_like"/>
    <property type="match status" value="1"/>
</dbReference>
<protein>
    <submittedName>
        <fullName evidence="8">Alkaline serine protease (PR1)</fullName>
    </submittedName>
</protein>
<accession>A0AA38R4S8</accession>
<dbReference type="InterPro" id="IPR034193">
    <property type="entry name" value="PCSK9_ProteinaseK-like"/>
</dbReference>
<gene>
    <name evidence="8" type="ORF">NKR23_g10279</name>
</gene>
<dbReference type="PROSITE" id="PS00137">
    <property type="entry name" value="SUBTILASE_HIS"/>
    <property type="match status" value="1"/>
</dbReference>
<keyword evidence="9" id="KW-1185">Reference proteome</keyword>
<dbReference type="SUPFAM" id="SSF52743">
    <property type="entry name" value="Subtilisin-like"/>
    <property type="match status" value="1"/>
</dbReference>
<keyword evidence="2 5" id="KW-0645">Protease</keyword>
<dbReference type="FunFam" id="3.40.50.200:FF:000007">
    <property type="entry name" value="Subtilisin-like serine protease"/>
    <property type="match status" value="1"/>
</dbReference>
<evidence type="ECO:0000256" key="5">
    <source>
        <dbReference type="PROSITE-ProRule" id="PRU01240"/>
    </source>
</evidence>
<evidence type="ECO:0000256" key="3">
    <source>
        <dbReference type="ARBA" id="ARBA00022801"/>
    </source>
</evidence>
<name>A0AA38R4S8_9PEZI</name>
<dbReference type="InterPro" id="IPR023828">
    <property type="entry name" value="Peptidase_S8_Ser-AS"/>
</dbReference>
<feature type="active site" description="Charge relay system" evidence="5">
    <location>
        <position position="132"/>
    </location>
</feature>
<dbReference type="PANTHER" id="PTHR43806">
    <property type="entry name" value="PEPTIDASE S8"/>
    <property type="match status" value="1"/>
</dbReference>
<dbReference type="Proteomes" id="UP001174694">
    <property type="component" value="Unassembled WGS sequence"/>
</dbReference>
<evidence type="ECO:0000256" key="4">
    <source>
        <dbReference type="ARBA" id="ARBA00022825"/>
    </source>
</evidence>
<dbReference type="PROSITE" id="PS00138">
    <property type="entry name" value="SUBTILASE_SER"/>
    <property type="match status" value="1"/>
</dbReference>
<evidence type="ECO:0000259" key="7">
    <source>
        <dbReference type="Pfam" id="PF00082"/>
    </source>
</evidence>
<evidence type="ECO:0000313" key="8">
    <source>
        <dbReference type="EMBL" id="KAJ9134316.1"/>
    </source>
</evidence>
<dbReference type="AlphaFoldDB" id="A0AA38R4S8"/>
<dbReference type="GO" id="GO:0004252">
    <property type="term" value="F:serine-type endopeptidase activity"/>
    <property type="evidence" value="ECO:0007669"/>
    <property type="project" value="UniProtKB-UniRule"/>
</dbReference>
<sequence length="385" mass="40356">MSGQPGIVQGQWVVTLRHYLPNELKTNHVSHIASLTADAATPFNCEIQSEFQLGELKGYAAKCDDTTKQELERLPEIVAIEPMKRYAHCSQQANAPWGLGRISTRSKLGAPPYTYKYRDDASGAGAVAYIIDTGINDAHVEFEGRARKGPKFVSTDPSGDEDVHGHGTHVAGTVASRAYGVAKKAGVVGVKVFSDQYGTAQTNDIIAALEWVVEDAKNHPGKAVVNMSLGGPESDALDNAVDATIRAGVIVCVAAGNEKSPAETTSPARTPLAITVGATSVNDTIASWSNYGKMVDVLAPGVDILSCWIGSPTATNTISGTSMATPHVAGAVACLLSGKDDNKVDEVMGELLILADKNKISGFSTQAVGRTVNALLHNSTSAADN</sequence>
<feature type="active site" description="Charge relay system" evidence="5">
    <location>
        <position position="166"/>
    </location>
</feature>
<dbReference type="GO" id="GO:0006508">
    <property type="term" value="P:proteolysis"/>
    <property type="evidence" value="ECO:0007669"/>
    <property type="project" value="UniProtKB-KW"/>
</dbReference>
<comment type="caution">
    <text evidence="8">The sequence shown here is derived from an EMBL/GenBank/DDBJ whole genome shotgun (WGS) entry which is preliminary data.</text>
</comment>
<dbReference type="InterPro" id="IPR000209">
    <property type="entry name" value="Peptidase_S8/S53_dom"/>
</dbReference>
<dbReference type="Gene3D" id="3.40.50.200">
    <property type="entry name" value="Peptidase S8/S53 domain"/>
    <property type="match status" value="1"/>
</dbReference>
<dbReference type="EMBL" id="JANBVO010000044">
    <property type="protein sequence ID" value="KAJ9134316.1"/>
    <property type="molecule type" value="Genomic_DNA"/>
</dbReference>
<reference evidence="8" key="1">
    <citation type="submission" date="2022-07" db="EMBL/GenBank/DDBJ databases">
        <title>Fungi with potential for degradation of polypropylene.</title>
        <authorList>
            <person name="Gostincar C."/>
        </authorList>
    </citation>
    <scope>NUCLEOTIDE SEQUENCE</scope>
    <source>
        <strain evidence="8">EXF-13308</strain>
    </source>
</reference>
<organism evidence="8 9">
    <name type="scientific">Pleurostoma richardsiae</name>
    <dbReference type="NCBI Taxonomy" id="41990"/>
    <lineage>
        <taxon>Eukaryota</taxon>
        <taxon>Fungi</taxon>
        <taxon>Dikarya</taxon>
        <taxon>Ascomycota</taxon>
        <taxon>Pezizomycotina</taxon>
        <taxon>Sordariomycetes</taxon>
        <taxon>Sordariomycetidae</taxon>
        <taxon>Calosphaeriales</taxon>
        <taxon>Pleurostomataceae</taxon>
        <taxon>Pleurostoma</taxon>
    </lineage>
</organism>
<proteinExistence type="inferred from homology"/>
<dbReference type="InterPro" id="IPR023827">
    <property type="entry name" value="Peptidase_S8_Asp-AS"/>
</dbReference>
<dbReference type="InterPro" id="IPR036852">
    <property type="entry name" value="Peptidase_S8/S53_dom_sf"/>
</dbReference>
<keyword evidence="4 5" id="KW-0720">Serine protease</keyword>
<keyword evidence="3 5" id="KW-0378">Hydrolase</keyword>
<dbReference type="InterPro" id="IPR022398">
    <property type="entry name" value="Peptidase_S8_His-AS"/>
</dbReference>
<dbReference type="InterPro" id="IPR050131">
    <property type="entry name" value="Peptidase_S8_subtilisin-like"/>
</dbReference>
<dbReference type="SUPFAM" id="SSF54897">
    <property type="entry name" value="Protease propeptides/inhibitors"/>
    <property type="match status" value="1"/>
</dbReference>
<feature type="domain" description="Peptidase S8/S53" evidence="7">
    <location>
        <begin position="127"/>
        <end position="347"/>
    </location>
</feature>